<dbReference type="SUPFAM" id="SSF88874">
    <property type="entry name" value="Receptor-binding domain of short tail fibre protein gp12"/>
    <property type="match status" value="1"/>
</dbReference>
<dbReference type="STRING" id="54914.AV540_11055"/>
<feature type="domain" description="Phage tail collar" evidence="1">
    <location>
        <begin position="6"/>
        <end position="62"/>
    </location>
</feature>
<dbReference type="Pfam" id="PF07484">
    <property type="entry name" value="Collar"/>
    <property type="match status" value="1"/>
</dbReference>
<accession>A0A4Y3PHI3</accession>
<protein>
    <submittedName>
        <fullName evidence="2">Microcystin dependent MdpB family protein</fullName>
    </submittedName>
</protein>
<organism evidence="2 3">
    <name type="scientific">Brevibacillus parabrevis</name>
    <dbReference type="NCBI Taxonomy" id="54914"/>
    <lineage>
        <taxon>Bacteria</taxon>
        <taxon>Bacillati</taxon>
        <taxon>Bacillota</taxon>
        <taxon>Bacilli</taxon>
        <taxon>Bacillales</taxon>
        <taxon>Paenibacillaceae</taxon>
        <taxon>Brevibacillus</taxon>
    </lineage>
</organism>
<proteinExistence type="predicted"/>
<dbReference type="Gene3D" id="3.90.1340.10">
    <property type="entry name" value="Phage tail collar domain"/>
    <property type="match status" value="1"/>
</dbReference>
<name>A0A4Y3PHI3_BREPA</name>
<dbReference type="InterPro" id="IPR011083">
    <property type="entry name" value="Phage_tail_collar_dom"/>
</dbReference>
<evidence type="ECO:0000313" key="2">
    <source>
        <dbReference type="EMBL" id="GEB32904.1"/>
    </source>
</evidence>
<gene>
    <name evidence="2" type="ORF">BPA01_24840</name>
</gene>
<dbReference type="EMBL" id="BJMH01000010">
    <property type="protein sequence ID" value="GEB32904.1"/>
    <property type="molecule type" value="Genomic_DNA"/>
</dbReference>
<reference evidence="2 3" key="1">
    <citation type="submission" date="2019-06" db="EMBL/GenBank/DDBJ databases">
        <title>Whole genome shotgun sequence of Brevibacillus parabrevis NBRC 12334.</title>
        <authorList>
            <person name="Hosoyama A."/>
            <person name="Uohara A."/>
            <person name="Ohji S."/>
            <person name="Ichikawa N."/>
        </authorList>
    </citation>
    <scope>NUCLEOTIDE SEQUENCE [LARGE SCALE GENOMIC DNA]</scope>
    <source>
        <strain evidence="2 3">NBRC 12334</strain>
    </source>
</reference>
<sequence length="175" mass="18782">MEAYYGEIRIFTGKFAPRGWAFCDGALMQIRQNTALYAILGTRFGGDGINTFALPNLQGAAPMHHGAAPDLTPRTIGEQGGSSEVGLTIQEMPAHTHIPNAAEKPTTNNPDGMIWANTEGRGRVFAYGAPNASEQTPFSQAAISVAGEGMPHNNRQPFLGVHYIICLEGEFPQKP</sequence>
<dbReference type="RefSeq" id="WP_122963975.1">
    <property type="nucleotide sequence ID" value="NZ_BJMH01000010.1"/>
</dbReference>
<dbReference type="Proteomes" id="UP000316882">
    <property type="component" value="Unassembled WGS sequence"/>
</dbReference>
<dbReference type="InterPro" id="IPR037053">
    <property type="entry name" value="Phage_tail_collar_dom_sf"/>
</dbReference>
<evidence type="ECO:0000259" key="1">
    <source>
        <dbReference type="Pfam" id="PF07484"/>
    </source>
</evidence>
<evidence type="ECO:0000313" key="3">
    <source>
        <dbReference type="Proteomes" id="UP000316882"/>
    </source>
</evidence>
<dbReference type="AlphaFoldDB" id="A0A4Y3PHI3"/>
<comment type="caution">
    <text evidence="2">The sequence shown here is derived from an EMBL/GenBank/DDBJ whole genome shotgun (WGS) entry which is preliminary data.</text>
</comment>
<keyword evidence="3" id="KW-1185">Reference proteome</keyword>
<dbReference type="GeneID" id="87612087"/>